<feature type="compositionally biased region" description="Basic residues" evidence="1">
    <location>
        <begin position="56"/>
        <end position="69"/>
    </location>
</feature>
<organism evidence="2 3">
    <name type="scientific">Purpureocillium lilacinum</name>
    <name type="common">Paecilomyces lilacinus</name>
    <dbReference type="NCBI Taxonomy" id="33203"/>
    <lineage>
        <taxon>Eukaryota</taxon>
        <taxon>Fungi</taxon>
        <taxon>Dikarya</taxon>
        <taxon>Ascomycota</taxon>
        <taxon>Pezizomycotina</taxon>
        <taxon>Sordariomycetes</taxon>
        <taxon>Hypocreomycetidae</taxon>
        <taxon>Hypocreales</taxon>
        <taxon>Ophiocordycipitaceae</taxon>
        <taxon>Purpureocillium</taxon>
    </lineage>
</organism>
<name>A0ABR0CAI2_PURLI</name>
<evidence type="ECO:0000313" key="2">
    <source>
        <dbReference type="EMBL" id="KAK4093397.1"/>
    </source>
</evidence>
<comment type="caution">
    <text evidence="2">The sequence shown here is derived from an EMBL/GenBank/DDBJ whole genome shotgun (WGS) entry which is preliminary data.</text>
</comment>
<feature type="region of interest" description="Disordered" evidence="1">
    <location>
        <begin position="50"/>
        <end position="72"/>
    </location>
</feature>
<proteinExistence type="predicted"/>
<dbReference type="Proteomes" id="UP001287286">
    <property type="component" value="Unassembled WGS sequence"/>
</dbReference>
<evidence type="ECO:0000256" key="1">
    <source>
        <dbReference type="SAM" id="MobiDB-lite"/>
    </source>
</evidence>
<reference evidence="2 3" key="1">
    <citation type="journal article" date="2024" name="Microbiol. Resour. Announc.">
        <title>Genome annotations for the ascomycete fungi Trichoderma harzianum, Trichoderma aggressivum, and Purpureocillium lilacinum.</title>
        <authorList>
            <person name="Beijen E.P.W."/>
            <person name="Ohm R.A."/>
        </authorList>
    </citation>
    <scope>NUCLEOTIDE SEQUENCE [LARGE SCALE GENOMIC DNA]</scope>
    <source>
        <strain evidence="2 3">CBS 150709</strain>
    </source>
</reference>
<keyword evidence="3" id="KW-1185">Reference proteome</keyword>
<evidence type="ECO:0000313" key="3">
    <source>
        <dbReference type="Proteomes" id="UP001287286"/>
    </source>
</evidence>
<protein>
    <submittedName>
        <fullName evidence="2">Uncharacterized protein</fullName>
    </submittedName>
</protein>
<sequence>MEDGAMPHSLAELLFAVGRSIRGGLLEFVFSDYSGSIRREGAATAPVTANWPSAGRRSRRVPLTRRASRQSRPNAVRLQIRCRAAALIVEPRLRPDRLVIIREEQRLHSFCRASNKRTRKRGQPRSSDVLAYGRAAPEHASHDSFNLETTTPSLTANSPTSCPPAVTSRLGVLPKSVPCVLRAGAPPPQGENRPILAVYPGFLARARGRGATFWRPGPASPHAWRTLGLDANGGGGWCAGRAARPDRGETDLILRGWFRSAAGPDLRRRNTFS</sequence>
<dbReference type="EMBL" id="JAWRVI010000006">
    <property type="protein sequence ID" value="KAK4093397.1"/>
    <property type="molecule type" value="Genomic_DNA"/>
</dbReference>
<gene>
    <name evidence="2" type="ORF">Purlil1_2554</name>
</gene>
<accession>A0ABR0CAI2</accession>